<dbReference type="PANTHER" id="PTHR42723:SF1">
    <property type="entry name" value="CHLOROPHYLL SYNTHASE, CHLOROPLASTIC"/>
    <property type="match status" value="1"/>
</dbReference>
<accession>S5TKH9</accession>
<protein>
    <submittedName>
        <fullName evidence="5">Puitative transferase</fullName>
    </submittedName>
</protein>
<evidence type="ECO:0000256" key="4">
    <source>
        <dbReference type="ARBA" id="ARBA00023136"/>
    </source>
</evidence>
<keyword evidence="2" id="KW-0812">Transmembrane</keyword>
<name>S5TKH9_9BACT</name>
<dbReference type="InterPro" id="IPR050475">
    <property type="entry name" value="Prenyltransferase_related"/>
</dbReference>
<organism evidence="5">
    <name type="scientific">uncultured bacterium esnapd4</name>
    <dbReference type="NCBI Taxonomy" id="1366610"/>
    <lineage>
        <taxon>Bacteria</taxon>
        <taxon>environmental samples</taxon>
    </lineage>
</organism>
<dbReference type="InterPro" id="IPR044878">
    <property type="entry name" value="UbiA_sf"/>
</dbReference>
<keyword evidence="4" id="KW-0472">Membrane</keyword>
<sequence length="271" mass="27405">MLRTVAELVRAPAALTVLGDTVAGSATAGLPLRGRRLMLPLASVAFYWAGMALNDWADRELDADERPERPLPSGRIRPAQALGVATGLTAAGLGLSVLAGGRAALKTAVPLAGAIWAYDLVAKSTPAGPAVMALCRGLDVLLGSGAKALPAAAVIAGHTLGLTALSRGEVHGASRTQTAIALTGTLAATAAAVRPRTVAWAAAYLATVGPAQLAARHEPSAARVRAATKAGIHAMIPLQAALTARTSVWTAAVLSALLPLARKLSRRVSPT</sequence>
<dbReference type="Gene3D" id="1.10.357.140">
    <property type="entry name" value="UbiA prenyltransferase"/>
    <property type="match status" value="1"/>
</dbReference>
<comment type="subcellular location">
    <subcellularLocation>
        <location evidence="1">Membrane</location>
        <topology evidence="1">Multi-pass membrane protein</topology>
    </subcellularLocation>
</comment>
<evidence type="ECO:0000256" key="3">
    <source>
        <dbReference type="ARBA" id="ARBA00022989"/>
    </source>
</evidence>
<dbReference type="EMBL" id="KF264542">
    <property type="protein sequence ID" value="AGS49420.1"/>
    <property type="molecule type" value="Genomic_DNA"/>
</dbReference>
<reference evidence="5" key="1">
    <citation type="journal article" date="2013" name="Proc. Natl. Acad. Sci. U.S.A.">
        <title>Mapping gene clusters within arrayed metagenomic libraries to expand the structural diversity of biomedically relevant natural products.</title>
        <authorList>
            <person name="Owen J.G."/>
            <person name="Reddy B.V."/>
            <person name="Ternei M.A."/>
            <person name="Charlop-Powers Z."/>
            <person name="Calle P.Y."/>
            <person name="Kim J.H."/>
            <person name="Brady S.F."/>
        </authorList>
    </citation>
    <scope>NUCLEOTIDE SEQUENCE</scope>
</reference>
<dbReference type="Pfam" id="PF01040">
    <property type="entry name" value="UbiA"/>
    <property type="match status" value="1"/>
</dbReference>
<dbReference type="AlphaFoldDB" id="S5TKH9"/>
<keyword evidence="3" id="KW-1133">Transmembrane helix</keyword>
<dbReference type="GO" id="GO:0016020">
    <property type="term" value="C:membrane"/>
    <property type="evidence" value="ECO:0007669"/>
    <property type="project" value="UniProtKB-SubCell"/>
</dbReference>
<proteinExistence type="predicted"/>
<dbReference type="CDD" id="cd13964">
    <property type="entry name" value="PT_UbiA_1"/>
    <property type="match status" value="1"/>
</dbReference>
<keyword evidence="5" id="KW-0808">Transferase</keyword>
<evidence type="ECO:0000256" key="1">
    <source>
        <dbReference type="ARBA" id="ARBA00004141"/>
    </source>
</evidence>
<evidence type="ECO:0000256" key="2">
    <source>
        <dbReference type="ARBA" id="ARBA00022692"/>
    </source>
</evidence>
<dbReference type="GO" id="GO:0016765">
    <property type="term" value="F:transferase activity, transferring alkyl or aryl (other than methyl) groups"/>
    <property type="evidence" value="ECO:0007669"/>
    <property type="project" value="InterPro"/>
</dbReference>
<dbReference type="PANTHER" id="PTHR42723">
    <property type="entry name" value="CHLOROPHYLL SYNTHASE"/>
    <property type="match status" value="1"/>
</dbReference>
<dbReference type="InterPro" id="IPR000537">
    <property type="entry name" value="UbiA_prenyltransferase"/>
</dbReference>
<evidence type="ECO:0000313" key="5">
    <source>
        <dbReference type="EMBL" id="AGS49420.1"/>
    </source>
</evidence>
<dbReference type="NCBIfam" id="NF045897">
    <property type="entry name" value="SCO3242_trans"/>
    <property type="match status" value="1"/>
</dbReference>